<feature type="transmembrane region" description="Helical" evidence="7">
    <location>
        <begin position="224"/>
        <end position="241"/>
    </location>
</feature>
<name>A0ABQ9E1D5_TEGGR</name>
<dbReference type="InterPro" id="IPR000175">
    <property type="entry name" value="Na/ntran_symport"/>
</dbReference>
<protein>
    <recommendedName>
        <fullName evidence="6">Transporter</fullName>
    </recommendedName>
</protein>
<sequence>MKSQRITDKEIIERGNWTGKLDFLLSCIGYAVGLGNVWRFPYLCYRNGGGAFLIPYAIMLFIAGIPIFYFELCLGQFASQGPITVWSVNPLFIGIGWGMVIISAMVCMYYNVIIMYSVYYMFVSFVNLDDQLPWEQCGKEWNTELCRTEPYPDFATMNASTALNASLRKRYVLRLHESDGIGGLGGISLKNILCLLFAWVFIFFCLMKGVKSSGKVWGDAATQIFYSLGPAFGGLLTMASYNKFNNNTLRDAWIVSLINCGTSVFAGFAIFSLLGYMSYITNVPVAEVADSGPGLAFVAYPEGIARLPSPPIWAFLFFFMIFTLGLDSQFAMMETILSAFSDMFPKYLRRHKALYTFCCCMIGFVLGIPQVTKVSSDLFLVFHRLQRKVWIVLGINNFRKDIEMMLGYHANWRWIYWYVTWLFITPVSILLRNAIKPEPHWGPALDEDRTGRYQPINAPAFDDAMNGKQGKQNMGYMGDQEKGRPYVVNDGYQMHKM</sequence>
<accession>A0ABQ9E1D5</accession>
<dbReference type="InterPro" id="IPR037272">
    <property type="entry name" value="SNS_sf"/>
</dbReference>
<evidence type="ECO:0000256" key="5">
    <source>
        <dbReference type="ARBA" id="ARBA00023136"/>
    </source>
</evidence>
<keyword evidence="5 7" id="KW-0472">Membrane</keyword>
<comment type="similarity">
    <text evidence="6">Belongs to the sodium:neurotransmitter symporter (SNF) (TC 2.A.22) family.</text>
</comment>
<feature type="transmembrane region" description="Helical" evidence="7">
    <location>
        <begin position="52"/>
        <end position="71"/>
    </location>
</feature>
<feature type="transmembrane region" description="Helical" evidence="7">
    <location>
        <begin position="414"/>
        <end position="431"/>
    </location>
</feature>
<evidence type="ECO:0000256" key="1">
    <source>
        <dbReference type="ARBA" id="ARBA00004141"/>
    </source>
</evidence>
<dbReference type="Proteomes" id="UP001217089">
    <property type="component" value="Unassembled WGS sequence"/>
</dbReference>
<dbReference type="SUPFAM" id="SSF161070">
    <property type="entry name" value="SNF-like"/>
    <property type="match status" value="1"/>
</dbReference>
<evidence type="ECO:0000313" key="8">
    <source>
        <dbReference type="EMBL" id="KAJ8298246.1"/>
    </source>
</evidence>
<dbReference type="PANTHER" id="PTHR11616">
    <property type="entry name" value="SODIUM/CHLORIDE DEPENDENT TRANSPORTER"/>
    <property type="match status" value="1"/>
</dbReference>
<comment type="caution">
    <text evidence="8">The sequence shown here is derived from an EMBL/GenBank/DDBJ whole genome shotgun (WGS) entry which is preliminary data.</text>
</comment>
<evidence type="ECO:0000256" key="4">
    <source>
        <dbReference type="ARBA" id="ARBA00022989"/>
    </source>
</evidence>
<evidence type="ECO:0000256" key="2">
    <source>
        <dbReference type="ARBA" id="ARBA00022448"/>
    </source>
</evidence>
<feature type="transmembrane region" description="Helical" evidence="7">
    <location>
        <begin position="83"/>
        <end position="102"/>
    </location>
</feature>
<dbReference type="PRINTS" id="PR00176">
    <property type="entry name" value="NANEUSMPORT"/>
</dbReference>
<evidence type="ECO:0000256" key="6">
    <source>
        <dbReference type="RuleBase" id="RU003732"/>
    </source>
</evidence>
<evidence type="ECO:0000256" key="7">
    <source>
        <dbReference type="SAM" id="Phobius"/>
    </source>
</evidence>
<keyword evidence="6" id="KW-0769">Symport</keyword>
<feature type="transmembrane region" description="Helical" evidence="7">
    <location>
        <begin position="253"/>
        <end position="277"/>
    </location>
</feature>
<feature type="transmembrane region" description="Helical" evidence="7">
    <location>
        <begin position="180"/>
        <end position="204"/>
    </location>
</feature>
<organism evidence="8 9">
    <name type="scientific">Tegillarca granosa</name>
    <name type="common">Malaysian cockle</name>
    <name type="synonym">Anadara granosa</name>
    <dbReference type="NCBI Taxonomy" id="220873"/>
    <lineage>
        <taxon>Eukaryota</taxon>
        <taxon>Metazoa</taxon>
        <taxon>Spiralia</taxon>
        <taxon>Lophotrochozoa</taxon>
        <taxon>Mollusca</taxon>
        <taxon>Bivalvia</taxon>
        <taxon>Autobranchia</taxon>
        <taxon>Pteriomorphia</taxon>
        <taxon>Arcoida</taxon>
        <taxon>Arcoidea</taxon>
        <taxon>Arcidae</taxon>
        <taxon>Tegillarca</taxon>
    </lineage>
</organism>
<proteinExistence type="inferred from homology"/>
<dbReference type="Pfam" id="PF00209">
    <property type="entry name" value="SNF"/>
    <property type="match status" value="1"/>
</dbReference>
<dbReference type="PROSITE" id="PS50267">
    <property type="entry name" value="NA_NEUROTRAN_SYMP_3"/>
    <property type="match status" value="1"/>
</dbReference>
<dbReference type="EMBL" id="JARBDR010000923">
    <property type="protein sequence ID" value="KAJ8298246.1"/>
    <property type="molecule type" value="Genomic_DNA"/>
</dbReference>
<feature type="transmembrane region" description="Helical" evidence="7">
    <location>
        <begin position="312"/>
        <end position="332"/>
    </location>
</feature>
<gene>
    <name evidence="8" type="ORF">KUTeg_024777</name>
</gene>
<comment type="subcellular location">
    <subcellularLocation>
        <location evidence="1">Membrane</location>
        <topology evidence="1">Multi-pass membrane protein</topology>
    </subcellularLocation>
</comment>
<evidence type="ECO:0000313" key="9">
    <source>
        <dbReference type="Proteomes" id="UP001217089"/>
    </source>
</evidence>
<evidence type="ECO:0000256" key="3">
    <source>
        <dbReference type="ARBA" id="ARBA00022692"/>
    </source>
</evidence>
<keyword evidence="3 6" id="KW-0812">Transmembrane</keyword>
<keyword evidence="9" id="KW-1185">Reference proteome</keyword>
<dbReference type="PROSITE" id="PS00610">
    <property type="entry name" value="NA_NEUROTRAN_SYMP_1"/>
    <property type="match status" value="1"/>
</dbReference>
<feature type="transmembrane region" description="Helical" evidence="7">
    <location>
        <begin position="353"/>
        <end position="372"/>
    </location>
</feature>
<keyword evidence="4 7" id="KW-1133">Transmembrane helix</keyword>
<dbReference type="PANTHER" id="PTHR11616:SF231">
    <property type="entry name" value="SODIUM-DEPENDENT PROLINE TRANSPORTER"/>
    <property type="match status" value="1"/>
</dbReference>
<reference evidence="8 9" key="1">
    <citation type="submission" date="2022-12" db="EMBL/GenBank/DDBJ databases">
        <title>Chromosome-level genome of Tegillarca granosa.</title>
        <authorList>
            <person name="Kim J."/>
        </authorList>
    </citation>
    <scope>NUCLEOTIDE SEQUENCE [LARGE SCALE GENOMIC DNA]</scope>
    <source>
        <strain evidence="8">Teg-2019</strain>
        <tissue evidence="8">Adductor muscle</tissue>
    </source>
</reference>
<keyword evidence="2 6" id="KW-0813">Transport</keyword>